<evidence type="ECO:0000313" key="12">
    <source>
        <dbReference type="EMBL" id="MFK2918160.1"/>
    </source>
</evidence>
<evidence type="ECO:0000256" key="10">
    <source>
        <dbReference type="RuleBase" id="RU364125"/>
    </source>
</evidence>
<keyword evidence="7 10" id="KW-0283">Flagellar rotation</keyword>
<evidence type="ECO:0000256" key="4">
    <source>
        <dbReference type="ARBA" id="ARBA00022475"/>
    </source>
</evidence>
<evidence type="ECO:0000256" key="7">
    <source>
        <dbReference type="ARBA" id="ARBA00022779"/>
    </source>
</evidence>
<organism evidence="12 13">
    <name type="scientific">Dyella koreensis</name>
    <dbReference type="NCBI Taxonomy" id="311235"/>
    <lineage>
        <taxon>Bacteria</taxon>
        <taxon>Pseudomonadati</taxon>
        <taxon>Pseudomonadota</taxon>
        <taxon>Gammaproteobacteria</taxon>
        <taxon>Lysobacterales</taxon>
        <taxon>Rhodanobacteraceae</taxon>
        <taxon>Dyella</taxon>
    </lineage>
</organism>
<keyword evidence="12" id="KW-0282">Flagellum</keyword>
<keyword evidence="9 10" id="KW-0472">Membrane</keyword>
<comment type="similarity">
    <text evidence="3 10">Belongs to the FliL family.</text>
</comment>
<dbReference type="InterPro" id="IPR005503">
    <property type="entry name" value="FliL"/>
</dbReference>
<keyword evidence="11" id="KW-0732">Signal</keyword>
<evidence type="ECO:0000256" key="3">
    <source>
        <dbReference type="ARBA" id="ARBA00008281"/>
    </source>
</evidence>
<feature type="chain" id="PRO_5046402528" description="Flagellar protein FliL" evidence="11">
    <location>
        <begin position="23"/>
        <end position="155"/>
    </location>
</feature>
<evidence type="ECO:0000256" key="11">
    <source>
        <dbReference type="SAM" id="SignalP"/>
    </source>
</evidence>
<dbReference type="Pfam" id="PF03748">
    <property type="entry name" value="FliL"/>
    <property type="match status" value="1"/>
</dbReference>
<evidence type="ECO:0000256" key="5">
    <source>
        <dbReference type="ARBA" id="ARBA00022500"/>
    </source>
</evidence>
<keyword evidence="12" id="KW-0966">Cell projection</keyword>
<keyword evidence="10" id="KW-0997">Cell inner membrane</keyword>
<keyword evidence="8" id="KW-1133">Transmembrane helix</keyword>
<dbReference type="Proteomes" id="UP001620408">
    <property type="component" value="Unassembled WGS sequence"/>
</dbReference>
<feature type="signal peptide" evidence="11">
    <location>
        <begin position="1"/>
        <end position="22"/>
    </location>
</feature>
<evidence type="ECO:0000256" key="8">
    <source>
        <dbReference type="ARBA" id="ARBA00022989"/>
    </source>
</evidence>
<accession>A0ABW8K5I5</accession>
<sequence length="155" mass="16846">MKGKLTAAASVALALVAGGAGTAWMTGAGPFAKGHHVSANKHSETHAIVALPDSRFVTLDQLVVMLRVPETTRSRYLAMDLVFHTDAKKEKQVKEHLPLLRSTAYRALADYSAEDIREMSVDELTDVLQTAFRGVYGTPSAVPFHDVQIGKQMLE</sequence>
<evidence type="ECO:0000256" key="9">
    <source>
        <dbReference type="ARBA" id="ARBA00023136"/>
    </source>
</evidence>
<proteinExistence type="inferred from homology"/>
<evidence type="ECO:0000256" key="2">
    <source>
        <dbReference type="ARBA" id="ARBA00004162"/>
    </source>
</evidence>
<keyword evidence="4" id="KW-1003">Cell membrane</keyword>
<gene>
    <name evidence="12" type="ORF">ISS97_12880</name>
</gene>
<comment type="caution">
    <text evidence="12">The sequence shown here is derived from an EMBL/GenBank/DDBJ whole genome shotgun (WGS) entry which is preliminary data.</text>
</comment>
<evidence type="ECO:0000313" key="13">
    <source>
        <dbReference type="Proteomes" id="UP001620408"/>
    </source>
</evidence>
<dbReference type="EMBL" id="JADIKD010000011">
    <property type="protein sequence ID" value="MFK2918160.1"/>
    <property type="molecule type" value="Genomic_DNA"/>
</dbReference>
<name>A0ABW8K5I5_9GAMM</name>
<evidence type="ECO:0000256" key="6">
    <source>
        <dbReference type="ARBA" id="ARBA00022692"/>
    </source>
</evidence>
<evidence type="ECO:0000256" key="1">
    <source>
        <dbReference type="ARBA" id="ARBA00002254"/>
    </source>
</evidence>
<reference evidence="12 13" key="1">
    <citation type="submission" date="2020-10" db="EMBL/GenBank/DDBJ databases">
        <title>Phylogeny of dyella-like bacteria.</title>
        <authorList>
            <person name="Fu J."/>
        </authorList>
    </citation>
    <scope>NUCLEOTIDE SEQUENCE [LARGE SCALE GENOMIC DNA]</scope>
    <source>
        <strain evidence="12 13">BB4</strain>
    </source>
</reference>
<keyword evidence="6" id="KW-0812">Transmembrane</keyword>
<comment type="function">
    <text evidence="1 10">Controls the rotational direction of flagella during chemotaxis.</text>
</comment>
<keyword evidence="12" id="KW-0969">Cilium</keyword>
<keyword evidence="13" id="KW-1185">Reference proteome</keyword>
<comment type="subcellular location">
    <subcellularLocation>
        <location evidence="10">Cell inner membrane</location>
    </subcellularLocation>
    <subcellularLocation>
        <location evidence="2">Cell membrane</location>
        <topology evidence="2">Single-pass membrane protein</topology>
    </subcellularLocation>
</comment>
<dbReference type="RefSeq" id="WP_379983914.1">
    <property type="nucleotide sequence ID" value="NZ_JADIKD010000011.1"/>
</dbReference>
<keyword evidence="5 10" id="KW-0145">Chemotaxis</keyword>
<protein>
    <recommendedName>
        <fullName evidence="10">Flagellar protein FliL</fullName>
    </recommendedName>
</protein>